<keyword evidence="2" id="KW-0472">Membrane</keyword>
<evidence type="ECO:0008006" key="5">
    <source>
        <dbReference type="Google" id="ProtNLM"/>
    </source>
</evidence>
<keyword evidence="2" id="KW-1133">Transmembrane helix</keyword>
<feature type="region of interest" description="Disordered" evidence="1">
    <location>
        <begin position="35"/>
        <end position="62"/>
    </location>
</feature>
<name>A0A2J7ZZ75_9CHLO</name>
<dbReference type="AlphaFoldDB" id="A0A2J7ZZ75"/>
<dbReference type="EMBL" id="PGGS01000296">
    <property type="protein sequence ID" value="PNH05565.1"/>
    <property type="molecule type" value="Genomic_DNA"/>
</dbReference>
<comment type="caution">
    <text evidence="3">The sequence shown here is derived from an EMBL/GenBank/DDBJ whole genome shotgun (WGS) entry which is preliminary data.</text>
</comment>
<protein>
    <recommendedName>
        <fullName evidence="5">High light inducible protein</fullName>
    </recommendedName>
</protein>
<evidence type="ECO:0000256" key="1">
    <source>
        <dbReference type="SAM" id="MobiDB-lite"/>
    </source>
</evidence>
<feature type="transmembrane region" description="Helical" evidence="2">
    <location>
        <begin position="76"/>
        <end position="96"/>
    </location>
</feature>
<keyword evidence="2" id="KW-0812">Transmembrane</keyword>
<evidence type="ECO:0000313" key="4">
    <source>
        <dbReference type="Proteomes" id="UP000236333"/>
    </source>
</evidence>
<accession>A0A2J7ZZ75</accession>
<organism evidence="3 4">
    <name type="scientific">Tetrabaena socialis</name>
    <dbReference type="NCBI Taxonomy" id="47790"/>
    <lineage>
        <taxon>Eukaryota</taxon>
        <taxon>Viridiplantae</taxon>
        <taxon>Chlorophyta</taxon>
        <taxon>core chlorophytes</taxon>
        <taxon>Chlorophyceae</taxon>
        <taxon>CS clade</taxon>
        <taxon>Chlamydomonadales</taxon>
        <taxon>Tetrabaenaceae</taxon>
        <taxon>Tetrabaena</taxon>
    </lineage>
</organism>
<evidence type="ECO:0000313" key="3">
    <source>
        <dbReference type="EMBL" id="PNH05565.1"/>
    </source>
</evidence>
<dbReference type="OrthoDB" id="542523at2759"/>
<reference evidence="3 4" key="1">
    <citation type="journal article" date="2017" name="Mol. Biol. Evol.">
        <title>The 4-celled Tetrabaena socialis nuclear genome reveals the essential components for genetic control of cell number at the origin of multicellularity in the volvocine lineage.</title>
        <authorList>
            <person name="Featherston J."/>
            <person name="Arakaki Y."/>
            <person name="Hanschen E.R."/>
            <person name="Ferris P.J."/>
            <person name="Michod R.E."/>
            <person name="Olson B.J.S.C."/>
            <person name="Nozaki H."/>
            <person name="Durand P.M."/>
        </authorList>
    </citation>
    <scope>NUCLEOTIDE SEQUENCE [LARGE SCALE GENOMIC DNA]</scope>
    <source>
        <strain evidence="3 4">NIES-571</strain>
    </source>
</reference>
<keyword evidence="4" id="KW-1185">Reference proteome</keyword>
<sequence>MSGALAFRACPLAGPTIGRRQGSLTRQAFSRSSRASVRPMAMAKAPAGVSMPPKQPDGTPPQNGFVEFAEKMNSRAAMIGFFALLAVEGIFGKGLLELLGMTTGNGLGFEL</sequence>
<proteinExistence type="predicted"/>
<dbReference type="SUPFAM" id="SSF103511">
    <property type="entry name" value="Chlorophyll a-b binding protein"/>
    <property type="match status" value="1"/>
</dbReference>
<gene>
    <name evidence="3" type="ORF">TSOC_008160</name>
</gene>
<dbReference type="Proteomes" id="UP000236333">
    <property type="component" value="Unassembled WGS sequence"/>
</dbReference>
<evidence type="ECO:0000256" key="2">
    <source>
        <dbReference type="SAM" id="Phobius"/>
    </source>
</evidence>